<dbReference type="OrthoDB" id="37272at2"/>
<sequence>MLNNRLVRLLIPVALAGIFFLTPAPVGLKPAAWKLFGIFIATIVGLVVQSLPEAA</sequence>
<keyword evidence="4 5" id="KW-0472">Membrane</keyword>
<dbReference type="RefSeq" id="WP_143005849.1">
    <property type="nucleotide sequence ID" value="NZ_FNBU01000001.1"/>
</dbReference>
<evidence type="ECO:0000256" key="2">
    <source>
        <dbReference type="ARBA" id="ARBA00022692"/>
    </source>
</evidence>
<keyword evidence="7" id="KW-1185">Reference proteome</keyword>
<comment type="subcellular location">
    <subcellularLocation>
        <location evidence="1">Membrane</location>
        <topology evidence="1">Multi-pass membrane protein</topology>
    </subcellularLocation>
</comment>
<reference evidence="7" key="1">
    <citation type="submission" date="2016-10" db="EMBL/GenBank/DDBJ databases">
        <authorList>
            <person name="Varghese N."/>
            <person name="Submissions S."/>
        </authorList>
    </citation>
    <scope>NUCLEOTIDE SEQUENCE [LARGE SCALE GENOMIC DNA]</scope>
    <source>
        <strain evidence="7">DSM 23256</strain>
    </source>
</reference>
<dbReference type="GO" id="GO:0022857">
    <property type="term" value="F:transmembrane transporter activity"/>
    <property type="evidence" value="ECO:0007669"/>
    <property type="project" value="InterPro"/>
</dbReference>
<feature type="transmembrane region" description="Helical" evidence="5">
    <location>
        <begin position="32"/>
        <end position="51"/>
    </location>
</feature>
<proteinExistence type="predicted"/>
<keyword evidence="3 5" id="KW-1133">Transmembrane helix</keyword>
<evidence type="ECO:0000313" key="7">
    <source>
        <dbReference type="Proteomes" id="UP000243333"/>
    </source>
</evidence>
<dbReference type="AlphaFoldDB" id="A0A1G7HIF9"/>
<feature type="transmembrane region" description="Helical" evidence="5">
    <location>
        <begin position="7"/>
        <end position="26"/>
    </location>
</feature>
<evidence type="ECO:0000256" key="1">
    <source>
        <dbReference type="ARBA" id="ARBA00004141"/>
    </source>
</evidence>
<evidence type="ECO:0000256" key="5">
    <source>
        <dbReference type="SAM" id="Phobius"/>
    </source>
</evidence>
<dbReference type="GO" id="GO:0016020">
    <property type="term" value="C:membrane"/>
    <property type="evidence" value="ECO:0007669"/>
    <property type="project" value="UniProtKB-SubCell"/>
</dbReference>
<dbReference type="STRING" id="1123285.SAMN05660235_00054"/>
<evidence type="ECO:0000256" key="3">
    <source>
        <dbReference type="ARBA" id="ARBA00022989"/>
    </source>
</evidence>
<name>A0A1G7HIF9_9FIRM</name>
<accession>A0A1G7HIF9</accession>
<dbReference type="InterPro" id="IPR001898">
    <property type="entry name" value="SLC13A/DASS"/>
</dbReference>
<evidence type="ECO:0000256" key="4">
    <source>
        <dbReference type="ARBA" id="ARBA00023136"/>
    </source>
</evidence>
<organism evidence="6 7">
    <name type="scientific">Sporolituus thermophilus DSM 23256</name>
    <dbReference type="NCBI Taxonomy" id="1123285"/>
    <lineage>
        <taxon>Bacteria</taxon>
        <taxon>Bacillati</taxon>
        <taxon>Bacillota</taxon>
        <taxon>Negativicutes</taxon>
        <taxon>Selenomonadales</taxon>
        <taxon>Sporomusaceae</taxon>
        <taxon>Sporolituus</taxon>
    </lineage>
</organism>
<dbReference type="Pfam" id="PF00939">
    <property type="entry name" value="Na_sulph_symp"/>
    <property type="match status" value="1"/>
</dbReference>
<dbReference type="Proteomes" id="UP000243333">
    <property type="component" value="Unassembled WGS sequence"/>
</dbReference>
<keyword evidence="2 5" id="KW-0812">Transmembrane</keyword>
<dbReference type="EMBL" id="FNBU01000001">
    <property type="protein sequence ID" value="SDE99789.1"/>
    <property type="molecule type" value="Genomic_DNA"/>
</dbReference>
<evidence type="ECO:0000313" key="6">
    <source>
        <dbReference type="EMBL" id="SDE99789.1"/>
    </source>
</evidence>
<protein>
    <submittedName>
        <fullName evidence="6">Sodium:sulfate symporter transmembrane region</fullName>
    </submittedName>
</protein>
<gene>
    <name evidence="6" type="ORF">SAMN05660235_00054</name>
</gene>